<dbReference type="SMART" id="SM00343">
    <property type="entry name" value="ZnF_C2HC"/>
    <property type="match status" value="2"/>
</dbReference>
<evidence type="ECO:0000313" key="3">
    <source>
        <dbReference type="EnsemblMetazoa" id="XP_044312488.1"/>
    </source>
</evidence>
<dbReference type="CDD" id="cd01644">
    <property type="entry name" value="RT_pepA17"/>
    <property type="match status" value="1"/>
</dbReference>
<accession>A0ABM5J0Y8</accession>
<dbReference type="InterPro" id="IPR001584">
    <property type="entry name" value="Integrase_cat-core"/>
</dbReference>
<feature type="region of interest" description="Disordered" evidence="1">
    <location>
        <begin position="1"/>
        <end position="40"/>
    </location>
</feature>
<dbReference type="InterPro" id="IPR005312">
    <property type="entry name" value="DUF1759"/>
</dbReference>
<reference evidence="3" key="2">
    <citation type="submission" date="2025-05" db="UniProtKB">
        <authorList>
            <consortium name="EnsemblMetazoa"/>
        </authorList>
    </citation>
    <scope>IDENTIFICATION</scope>
</reference>
<dbReference type="GeneID" id="123037078"/>
<dbReference type="InterPro" id="IPR008042">
    <property type="entry name" value="Retrotrans_Pao"/>
</dbReference>
<dbReference type="InterPro" id="IPR001878">
    <property type="entry name" value="Znf_CCHC"/>
</dbReference>
<dbReference type="Proteomes" id="UP001652680">
    <property type="component" value="Unassembled WGS sequence"/>
</dbReference>
<name>A0ABM5J0Y8_DRORH</name>
<protein>
    <recommendedName>
        <fullName evidence="2">Integrase catalytic domain-containing protein</fullName>
    </recommendedName>
</protein>
<dbReference type="Pfam" id="PF03564">
    <property type="entry name" value="DUF1759"/>
    <property type="match status" value="1"/>
</dbReference>
<proteinExistence type="predicted"/>
<dbReference type="PROSITE" id="PS50994">
    <property type="entry name" value="INTEGRASE"/>
    <property type="match status" value="1"/>
</dbReference>
<dbReference type="Gene3D" id="3.30.420.10">
    <property type="entry name" value="Ribonuclease H-like superfamily/Ribonuclease H"/>
    <property type="match status" value="1"/>
</dbReference>
<dbReference type="InterPro" id="IPR040676">
    <property type="entry name" value="DUF5641"/>
</dbReference>
<dbReference type="SUPFAM" id="SSF56672">
    <property type="entry name" value="DNA/RNA polymerases"/>
    <property type="match status" value="1"/>
</dbReference>
<feature type="compositionally biased region" description="Low complexity" evidence="1">
    <location>
        <begin position="1"/>
        <end position="16"/>
    </location>
</feature>
<sequence>MKPANANDDSDAATATQRHSDQRPSDRMSTTSERQRQRRNLKALVKSRSRLKGNITRCLSWAEQAESATQAEISTRIQLLHEAWKEFNQFGDCIALHEEVEGYVDPEMDNAIYEEKYLRANAILKDRSDALQPSTSTGIVNGSNGLHFNGDAIVNLLQQNQQLFERLAANQGHSSTPVHVGGDVSLANSSSVNAANSNLSELPKIQIKRFSGNYTEWPSFQDIYESTIHNKQHLSNTQKFHHLKTLIVDEAANLVRHLAITDTAYNTAWERLKERYNRPRHIVNSFLEQFMNLPTTTKVDASILRKVSDGANEIIRGLDAVNQMGRDCWIIYLALEKLDADTRRRWIERSMDTDSPTLEEFFKFLDSRCEELELSKRELATGSKTTTHAEKPKRVTQSMVAIEGSGCIKCNSKEHTLYNCQLFLDMSGMQRRSFVKEKSLCYNCLRPGHGVSKCKSTYKCRQCKGNHHSLLHVQANPQAIGNLAQIVGEDERNIGSELSYVSERCIQALGLTRSASRILVTGISSVKADTTRGCSTLHIKSRISEDHLVVYAHVLGRITSSLERQNIDASALEAFKDLQLADTEFNTNSPVDILLGSEHVWSVFTGRKMYDNKGNLIAISSVFGWVITSLITSNPSNAIALTTTVDIGATLQKFWQLESVQGSAKLDPEDDQVEKHFLATHSRDENGKYIVDLPFNTESPDFGETLQGALKRFKSVERRLQQNEQLRTQYVYFMREYTNLGHMREVPPEENATGNQFYLPHHPVLGRKLRVVFDGSFRDANGKALNDTLFTGPSIQRDLFAVCLRFRMYKFAFSADIVKMFRQIWVNEKHRNFQKIVWREDPSDSIKHFQLCTVTYGTSCAPFLAVRVLEQLAVDHQEEYPNASKILLEDFYVDDVLTGSNSEDELLRNRNELIQLMSRANLELGKWVSNTPCIQTDDSDTQPAQTSPVKVLGLYWHPGKDILTYNVGLAKNPDCTKRQVLSDVSRIFDPLGLLAPIVIQFKILFQKLWLLNLDWDDPLPTKLADNWLKWRADLDNLQTFQLPRFVANDPDNIELHGFSDASTKAYAAVVYSRVTNDDGSISVSIVAAKTRVAPLKQQSLPRLELCAALLLSQLIRSITSALRHKNITVFGWSDSSIVLTWLSYTPAQLKTFVGNRTSEILDTIPRSAWHHVDSKTNPADCASRGLMAADLIDFHLWWNGPLWLRDKVQYLVKLNDSRFGLSLTDKRIQGEVKSNCLATLAEATPVHPFDELTERVSSWIKLVHIVGYVKRFIQRTRNRTPKRVSSALTFDEIKEARILCIKQAQGCFKDDYQLLLGKKPLRNRSQLIKLAPIIDENDLLRVGGRLHQSQLSNDAKHPVLLPKTHRISKLILEHEHRVNLHPGVSSLFVIVRQKFWIFGARNLIRKITHDCLACFRQRYHTSQQQMADLPSVRITQALPFIYTGCDYAGPILLKDAKVRKPRISKGYICLFVCMVTSAIHLELATDLTTETFLAALRRFISVRGKCSKIYSDNGTNFIGAKRSLDEMQELLSSQTHKDTVSSTLADDGIQWVFIPPRAPHWGGKWESAVRCVKLHLRRITGNSTLTFEQMRTLLAQISAVINSRPLCYTPDTETNYLSPAHFLIGRPLTTVPDPDLSHIPVGRLGYWQSIQSMLQGFWRKWHQEYLTTLQQRPKWTTSTPNISTGDVVLVKESNSPPASWHIARVMETYPGKDSLVQAVKLKTPTGEMIRPITKVAVLPHSETVFQGGPGYRRLKIREIAETVGMSKDRVGHILHEILGMRKLSARWVPRLLTPDKKRNRETTSE</sequence>
<reference evidence="4" key="1">
    <citation type="journal article" date="2021" name="Elife">
        <title>Highly contiguous assemblies of 101 drosophilid genomes.</title>
        <authorList>
            <person name="Kim B.Y."/>
            <person name="Wang J.R."/>
            <person name="Miller D.E."/>
            <person name="Barmina O."/>
            <person name="Delaney E."/>
            <person name="Thompson A."/>
            <person name="Comeault A.A."/>
            <person name="Peede D."/>
            <person name="D'Agostino E.R."/>
            <person name="Pelaez J."/>
            <person name="Aguilar J.M."/>
            <person name="Haji D."/>
            <person name="Matsunaga T."/>
            <person name="Armstrong E.E."/>
            <person name="Zych M."/>
            <person name="Ogawa Y."/>
            <person name="Stamenkovic-Radak M."/>
            <person name="Jelic M."/>
            <person name="Veselinovic M.S."/>
            <person name="Tanaskovic M."/>
            <person name="Eric P."/>
            <person name="Gao J.J."/>
            <person name="Katoh T.K."/>
            <person name="Toda M.J."/>
            <person name="Watabe H."/>
            <person name="Watada M."/>
            <person name="Davis J.S."/>
            <person name="Moyle L.C."/>
            <person name="Manoli G."/>
            <person name="Bertolini E."/>
            <person name="Kostal V."/>
            <person name="Hawley R.S."/>
            <person name="Takahashi A."/>
            <person name="Jones C.D."/>
            <person name="Price D.K."/>
            <person name="Whiteman N."/>
            <person name="Kopp A."/>
            <person name="Matute D.R."/>
            <person name="Petrov D.A."/>
        </authorList>
    </citation>
    <scope>NUCLEOTIDE SEQUENCE [LARGE SCALE GENOMIC DNA]</scope>
</reference>
<feature type="domain" description="Integrase catalytic" evidence="2">
    <location>
        <begin position="1435"/>
        <end position="1627"/>
    </location>
</feature>
<dbReference type="Pfam" id="PF00078">
    <property type="entry name" value="RVT_1"/>
    <property type="match status" value="1"/>
</dbReference>
<dbReference type="InterPro" id="IPR012337">
    <property type="entry name" value="RNaseH-like_sf"/>
</dbReference>
<dbReference type="RefSeq" id="XP_044312488.1">
    <property type="nucleotide sequence ID" value="XM_044456553.1"/>
</dbReference>
<evidence type="ECO:0000313" key="4">
    <source>
        <dbReference type="Proteomes" id="UP001652680"/>
    </source>
</evidence>
<dbReference type="InterPro" id="IPR036397">
    <property type="entry name" value="RNaseH_sf"/>
</dbReference>
<dbReference type="InterPro" id="IPR000477">
    <property type="entry name" value="RT_dom"/>
</dbReference>
<dbReference type="PANTHER" id="PTHR47331">
    <property type="entry name" value="PHD-TYPE DOMAIN-CONTAINING PROTEIN"/>
    <property type="match status" value="1"/>
</dbReference>
<organism evidence="3 4">
    <name type="scientific">Drosophila rhopaloa</name>
    <name type="common">Fruit fly</name>
    <dbReference type="NCBI Taxonomy" id="1041015"/>
    <lineage>
        <taxon>Eukaryota</taxon>
        <taxon>Metazoa</taxon>
        <taxon>Ecdysozoa</taxon>
        <taxon>Arthropoda</taxon>
        <taxon>Hexapoda</taxon>
        <taxon>Insecta</taxon>
        <taxon>Pterygota</taxon>
        <taxon>Neoptera</taxon>
        <taxon>Endopterygota</taxon>
        <taxon>Diptera</taxon>
        <taxon>Brachycera</taxon>
        <taxon>Muscomorpha</taxon>
        <taxon>Ephydroidea</taxon>
        <taxon>Drosophilidae</taxon>
        <taxon>Drosophila</taxon>
        <taxon>Sophophora</taxon>
    </lineage>
</organism>
<dbReference type="InterPro" id="IPR043502">
    <property type="entry name" value="DNA/RNA_pol_sf"/>
</dbReference>
<dbReference type="Pfam" id="PF05380">
    <property type="entry name" value="Peptidase_A17"/>
    <property type="match status" value="1"/>
</dbReference>
<dbReference type="PANTHER" id="PTHR47331:SF1">
    <property type="entry name" value="GAG-LIKE PROTEIN"/>
    <property type="match status" value="1"/>
</dbReference>
<evidence type="ECO:0000256" key="1">
    <source>
        <dbReference type="SAM" id="MobiDB-lite"/>
    </source>
</evidence>
<keyword evidence="4" id="KW-1185">Reference proteome</keyword>
<dbReference type="Pfam" id="PF18701">
    <property type="entry name" value="DUF5641"/>
    <property type="match status" value="1"/>
</dbReference>
<evidence type="ECO:0000259" key="2">
    <source>
        <dbReference type="PROSITE" id="PS50994"/>
    </source>
</evidence>
<dbReference type="EnsemblMetazoa" id="XM_044456553.1">
    <property type="protein sequence ID" value="XP_044312488.1"/>
    <property type="gene ID" value="LOC123037078"/>
</dbReference>
<dbReference type="SUPFAM" id="SSF53098">
    <property type="entry name" value="Ribonuclease H-like"/>
    <property type="match status" value="1"/>
</dbReference>